<evidence type="ECO:0000313" key="3">
    <source>
        <dbReference type="Proteomes" id="UP000193944"/>
    </source>
</evidence>
<keyword evidence="3" id="KW-1185">Reference proteome</keyword>
<feature type="compositionally biased region" description="Basic and acidic residues" evidence="1">
    <location>
        <begin position="570"/>
        <end position="580"/>
    </location>
</feature>
<feature type="region of interest" description="Disordered" evidence="1">
    <location>
        <begin position="1"/>
        <end position="61"/>
    </location>
</feature>
<dbReference type="Proteomes" id="UP000193944">
    <property type="component" value="Unassembled WGS sequence"/>
</dbReference>
<feature type="compositionally biased region" description="Low complexity" evidence="1">
    <location>
        <begin position="40"/>
        <end position="53"/>
    </location>
</feature>
<dbReference type="AlphaFoldDB" id="A0A1Y1XS41"/>
<organism evidence="2 3">
    <name type="scientific">Anaeromyces robustus</name>
    <dbReference type="NCBI Taxonomy" id="1754192"/>
    <lineage>
        <taxon>Eukaryota</taxon>
        <taxon>Fungi</taxon>
        <taxon>Fungi incertae sedis</taxon>
        <taxon>Chytridiomycota</taxon>
        <taxon>Chytridiomycota incertae sedis</taxon>
        <taxon>Neocallimastigomycetes</taxon>
        <taxon>Neocallimastigales</taxon>
        <taxon>Neocallimastigaceae</taxon>
        <taxon>Anaeromyces</taxon>
    </lineage>
</organism>
<sequence length="890" mass="102231">MSQIKNNNNNNYKDEKDLHNIRDKRNNSNNYTKHQYSIINNNCNNNNNDSNNNEISKYPNNRYPKFLYKSNNNNNNNVDNKNILCSSPKSICTESTLVSISSNNSNGNQTIEIKELSKVITYILFKILNSSNLSLYENHNPIKQNNFINNDSYNNNNDNNQFTNTIDNKESNNICISIQKDTENNYNCNNYNCNNIIYNNIQSQKIISLSSLGPINSKLYENNKVNIRKIQINNNYEVNINEINIIKDTTLSNNSYNNFNNKTISDINDTSIRLSPTFTENSCKHEIKDDITPRFNIEYSGDYCNNNDNDNKSDELLDTNLLKDVSKDKNNIKNDNSITATTNENSNISEYENVNNYNINENENENVNVNENEIKILNVISSDPKISTPNMNISYIDSNGKGDDFSDANSNISLLNSSIKSSSSTLLNFNANYCCSTSNSDIAFINNSTNNNLNRKIYRANSQISYPSSSNSFSETEFNSSIASSALFSNTSPYSQILPSPSYFSVASASTNASQCSYLSNPSLTFIGNNILTNTKSNYENRILSMKKNFNQVQKQVEHILMKTCNKQKMNKDKVKRNNNEEENNSNNNNNNNNSNNNSVKSIKKISYASIVKGNNKNTSENKVYSNLVNKRSVEHIKSSYGSNKDKTLRSVKNKKMNGKNMSQNELENNESTKLYSISPSKSPYKSSESIISDADSLQLLENEYKQFLIAYIISIKLLDDNNWKNSSWSKSTEISLQLINLWESLFLKSLNYNLYISNAEYNKWYKDFEEYRKESRDFIMLISNNNYWLNINNNFNALNIKSYNYSAIKDYYYYYFNDDVNNNNSINNANPFIYSESPRNELSTFVKNPYSFPVSVNYLGPSNSYDNLLTFKNNYLIENEKIKKINKIK</sequence>
<protein>
    <submittedName>
        <fullName evidence="2">Uncharacterized protein</fullName>
    </submittedName>
</protein>
<dbReference type="PANTHER" id="PTHR15615:SF27">
    <property type="entry name" value="PHO85 CYCLIN CLG1"/>
    <property type="match status" value="1"/>
</dbReference>
<evidence type="ECO:0000313" key="2">
    <source>
        <dbReference type="EMBL" id="ORX88124.1"/>
    </source>
</evidence>
<reference evidence="2 3" key="1">
    <citation type="submission" date="2016-08" db="EMBL/GenBank/DDBJ databases">
        <title>A Parts List for Fungal Cellulosomes Revealed by Comparative Genomics.</title>
        <authorList>
            <consortium name="DOE Joint Genome Institute"/>
            <person name="Haitjema C.H."/>
            <person name="Gilmore S.P."/>
            <person name="Henske J.K."/>
            <person name="Solomon K.V."/>
            <person name="De Groot R."/>
            <person name="Kuo A."/>
            <person name="Mondo S.J."/>
            <person name="Salamov A.A."/>
            <person name="Labutti K."/>
            <person name="Zhao Z."/>
            <person name="Chiniquy J."/>
            <person name="Barry K."/>
            <person name="Brewer H.M."/>
            <person name="Purvine S.O."/>
            <person name="Wright A.T."/>
            <person name="Boxma B."/>
            <person name="Van Alen T."/>
            <person name="Hackstein J.H."/>
            <person name="Baker S.E."/>
            <person name="Grigoriev I.V."/>
            <person name="O'Malley M.A."/>
        </authorList>
    </citation>
    <scope>NUCLEOTIDE SEQUENCE [LARGE SCALE GENOMIC DNA]</scope>
    <source>
        <strain evidence="2 3">S4</strain>
    </source>
</reference>
<feature type="compositionally biased region" description="Basic and acidic residues" evidence="1">
    <location>
        <begin position="636"/>
        <end position="649"/>
    </location>
</feature>
<feature type="compositionally biased region" description="Low complexity" evidence="1">
    <location>
        <begin position="585"/>
        <end position="599"/>
    </location>
</feature>
<proteinExistence type="predicted"/>
<feature type="compositionally biased region" description="Basic and acidic residues" evidence="1">
    <location>
        <begin position="12"/>
        <end position="26"/>
    </location>
</feature>
<dbReference type="CDD" id="cd20557">
    <property type="entry name" value="CYCLIN_ScPCL1-like"/>
    <property type="match status" value="1"/>
</dbReference>
<dbReference type="GO" id="GO:0019901">
    <property type="term" value="F:protein kinase binding"/>
    <property type="evidence" value="ECO:0007669"/>
    <property type="project" value="InterPro"/>
</dbReference>
<feature type="region of interest" description="Disordered" evidence="1">
    <location>
        <begin position="636"/>
        <end position="681"/>
    </location>
</feature>
<gene>
    <name evidence="2" type="ORF">BCR32DRAFT_263797</name>
</gene>
<feature type="region of interest" description="Disordered" evidence="1">
    <location>
        <begin position="567"/>
        <end position="599"/>
    </location>
</feature>
<accession>A0A1Y1XS41</accession>
<dbReference type="GO" id="GO:0000307">
    <property type="term" value="C:cyclin-dependent protein kinase holoenzyme complex"/>
    <property type="evidence" value="ECO:0007669"/>
    <property type="project" value="TreeGrafter"/>
</dbReference>
<comment type="caution">
    <text evidence="2">The sequence shown here is derived from an EMBL/GenBank/DDBJ whole genome shotgun (WGS) entry which is preliminary data.</text>
</comment>
<feature type="compositionally biased region" description="Low complexity" evidence="1">
    <location>
        <begin position="1"/>
        <end position="11"/>
    </location>
</feature>
<reference evidence="2 3" key="2">
    <citation type="submission" date="2016-08" db="EMBL/GenBank/DDBJ databases">
        <title>Pervasive Adenine N6-methylation of Active Genes in Fungi.</title>
        <authorList>
            <consortium name="DOE Joint Genome Institute"/>
            <person name="Mondo S.J."/>
            <person name="Dannebaum R.O."/>
            <person name="Kuo R.C."/>
            <person name="Labutti K."/>
            <person name="Haridas S."/>
            <person name="Kuo A."/>
            <person name="Salamov A."/>
            <person name="Ahrendt S.R."/>
            <person name="Lipzen A."/>
            <person name="Sullivan W."/>
            <person name="Andreopoulos W.B."/>
            <person name="Clum A."/>
            <person name="Lindquist E."/>
            <person name="Daum C."/>
            <person name="Ramamoorthy G.K."/>
            <person name="Gryganskyi A."/>
            <person name="Culley D."/>
            <person name="Magnuson J.K."/>
            <person name="James T.Y."/>
            <person name="O'Malley M.A."/>
            <person name="Stajich J.E."/>
            <person name="Spatafora J.W."/>
            <person name="Visel A."/>
            <person name="Grigoriev I.V."/>
        </authorList>
    </citation>
    <scope>NUCLEOTIDE SEQUENCE [LARGE SCALE GENOMIC DNA]</scope>
    <source>
        <strain evidence="2 3">S4</strain>
    </source>
</reference>
<dbReference type="InterPro" id="IPR013922">
    <property type="entry name" value="Cyclin_PHO80-like"/>
</dbReference>
<dbReference type="GO" id="GO:0016538">
    <property type="term" value="F:cyclin-dependent protein serine/threonine kinase regulator activity"/>
    <property type="evidence" value="ECO:0007669"/>
    <property type="project" value="TreeGrafter"/>
</dbReference>
<evidence type="ECO:0000256" key="1">
    <source>
        <dbReference type="SAM" id="MobiDB-lite"/>
    </source>
</evidence>
<dbReference type="GO" id="GO:0005634">
    <property type="term" value="C:nucleus"/>
    <property type="evidence" value="ECO:0007669"/>
    <property type="project" value="TreeGrafter"/>
</dbReference>
<dbReference type="OrthoDB" id="244495at2759"/>
<dbReference type="Gene3D" id="1.10.472.10">
    <property type="entry name" value="Cyclin-like"/>
    <property type="match status" value="1"/>
</dbReference>
<feature type="compositionally biased region" description="Polar residues" evidence="1">
    <location>
        <begin position="660"/>
        <end position="675"/>
    </location>
</feature>
<dbReference type="PANTHER" id="PTHR15615">
    <property type="match status" value="1"/>
</dbReference>
<feature type="compositionally biased region" description="Polar residues" evidence="1">
    <location>
        <begin position="27"/>
        <end position="39"/>
    </location>
</feature>
<name>A0A1Y1XS41_9FUNG</name>
<dbReference type="EMBL" id="MCFG01000002">
    <property type="protein sequence ID" value="ORX88124.1"/>
    <property type="molecule type" value="Genomic_DNA"/>
</dbReference>